<accession>A0A1G5DHG4</accession>
<reference evidence="2 3" key="1">
    <citation type="submission" date="2016-10" db="EMBL/GenBank/DDBJ databases">
        <authorList>
            <person name="de Groot N.N."/>
        </authorList>
    </citation>
    <scope>NUCLEOTIDE SEQUENCE [LARGE SCALE GENOMIC DNA]</scope>
    <source>
        <strain evidence="2 3">CGMCC 1.8925</strain>
    </source>
</reference>
<organism evidence="2 3">
    <name type="scientific">Paracoccus tibetensis</name>
    <dbReference type="NCBI Taxonomy" id="336292"/>
    <lineage>
        <taxon>Bacteria</taxon>
        <taxon>Pseudomonadati</taxon>
        <taxon>Pseudomonadota</taxon>
        <taxon>Alphaproteobacteria</taxon>
        <taxon>Rhodobacterales</taxon>
        <taxon>Paracoccaceae</taxon>
        <taxon>Paracoccus</taxon>
    </lineage>
</organism>
<keyword evidence="1" id="KW-1133">Transmembrane helix</keyword>
<feature type="transmembrane region" description="Helical" evidence="1">
    <location>
        <begin position="110"/>
        <end position="128"/>
    </location>
</feature>
<feature type="transmembrane region" description="Helical" evidence="1">
    <location>
        <begin position="83"/>
        <end position="104"/>
    </location>
</feature>
<evidence type="ECO:0008006" key="4">
    <source>
        <dbReference type="Google" id="ProtNLM"/>
    </source>
</evidence>
<keyword evidence="1" id="KW-0472">Membrane</keyword>
<dbReference type="RefSeq" id="WP_090740514.1">
    <property type="nucleotide sequence ID" value="NZ_FMVT01000002.1"/>
</dbReference>
<keyword evidence="1" id="KW-0812">Transmembrane</keyword>
<keyword evidence="3" id="KW-1185">Reference proteome</keyword>
<dbReference type="OrthoDB" id="7847071at2"/>
<name>A0A1G5DHG4_9RHOB</name>
<proteinExistence type="predicted"/>
<gene>
    <name evidence="2" type="ORF">SAMN05660710_00801</name>
</gene>
<protein>
    <recommendedName>
        <fullName evidence="4">Component of SufBCD complex</fullName>
    </recommendedName>
</protein>
<evidence type="ECO:0000313" key="3">
    <source>
        <dbReference type="Proteomes" id="UP000199502"/>
    </source>
</evidence>
<feature type="transmembrane region" description="Helical" evidence="1">
    <location>
        <begin position="20"/>
        <end position="39"/>
    </location>
</feature>
<dbReference type="AlphaFoldDB" id="A0A1G5DHG4"/>
<evidence type="ECO:0000256" key="1">
    <source>
        <dbReference type="SAM" id="Phobius"/>
    </source>
</evidence>
<feature type="transmembrane region" description="Helical" evidence="1">
    <location>
        <begin position="163"/>
        <end position="185"/>
    </location>
</feature>
<dbReference type="Proteomes" id="UP000199502">
    <property type="component" value="Unassembled WGS sequence"/>
</dbReference>
<evidence type="ECO:0000313" key="2">
    <source>
        <dbReference type="EMBL" id="SCY13898.1"/>
    </source>
</evidence>
<dbReference type="STRING" id="336292.SAMN05660710_00801"/>
<sequence length="190" mass="21491">MPQFNGVIGLLDSRSFVTVWYWLVLVGMWSTTGRSVLGVPTEILGRARSDLRAGRGETMAVITLLDWLSLVLPRWRMGPREGVVFLGVTSFGLTVLALMGFLFWLEMAQALFLLLFPFWLLFWMRHALARRLIPLIEDAQEGRASPEETATAAVRRMVRHRTWVLLLSMLAVAVTALWGTLWSLLHPNGL</sequence>
<dbReference type="EMBL" id="FMVT01000002">
    <property type="protein sequence ID" value="SCY13898.1"/>
    <property type="molecule type" value="Genomic_DNA"/>
</dbReference>